<keyword evidence="3" id="KW-1185">Reference proteome</keyword>
<evidence type="ECO:0000313" key="2">
    <source>
        <dbReference type="EMBL" id="EOM76051.1"/>
    </source>
</evidence>
<dbReference type="EMBL" id="APMY01000076">
    <property type="protein sequence ID" value="EOM76051.1"/>
    <property type="molecule type" value="Genomic_DNA"/>
</dbReference>
<dbReference type="eggNOG" id="ENOG5031EQ5">
    <property type="taxonomic scope" value="Bacteria"/>
</dbReference>
<evidence type="ECO:0000313" key="3">
    <source>
        <dbReference type="Proteomes" id="UP000013525"/>
    </source>
</evidence>
<organism evidence="2 3">
    <name type="scientific">Rhodococcus rhodnii LMG 5362</name>
    <dbReference type="NCBI Taxonomy" id="1273125"/>
    <lineage>
        <taxon>Bacteria</taxon>
        <taxon>Bacillati</taxon>
        <taxon>Actinomycetota</taxon>
        <taxon>Actinomycetes</taxon>
        <taxon>Mycobacteriales</taxon>
        <taxon>Nocardiaceae</taxon>
        <taxon>Rhodococcus</taxon>
    </lineage>
</organism>
<comment type="caution">
    <text evidence="2">The sequence shown here is derived from an EMBL/GenBank/DDBJ whole genome shotgun (WGS) entry which is preliminary data.</text>
</comment>
<feature type="compositionally biased region" description="Low complexity" evidence="1">
    <location>
        <begin position="28"/>
        <end position="44"/>
    </location>
</feature>
<dbReference type="RefSeq" id="WP_010838630.1">
    <property type="nucleotide sequence ID" value="NZ_APMY01000076.1"/>
</dbReference>
<dbReference type="PATRIC" id="fig|1273125.3.peg.2466"/>
<protein>
    <submittedName>
        <fullName evidence="2">Uncharacterized protein</fullName>
    </submittedName>
</protein>
<accession>R7WL57</accession>
<name>R7WL57_9NOCA</name>
<sequence length="133" mass="13364">MSVLLAATAAVLAGCGGPPPPPAPAPAPSAETTTTPAPDAPVAGGVTQTQADALCSEMERQLQSWRTYTPSIGRGGLNILVGTWIAQNGQNPAAYLQDRGRVDTITAAACPDVREGAISALDIPDLASGIVGF</sequence>
<gene>
    <name evidence="2" type="ORF">Rrhod_2578</name>
</gene>
<proteinExistence type="predicted"/>
<reference evidence="2 3" key="1">
    <citation type="journal article" date="2013" name="Genome Announc.">
        <title>Draft Genome Sequence of Rhodococcus rhodnii Strain LMG5362, a Symbiont of Rhodnius prolixus (Hemiptera, Reduviidae, Triatominae), the Principle Vector of Trypanosoma cruzi.</title>
        <authorList>
            <person name="Pachebat J.A."/>
            <person name="van Keulen G."/>
            <person name="Whitten M.M."/>
            <person name="Girdwood S."/>
            <person name="Del Sol R."/>
            <person name="Dyson P.J."/>
            <person name="Facey P.D."/>
        </authorList>
    </citation>
    <scope>NUCLEOTIDE SEQUENCE [LARGE SCALE GENOMIC DNA]</scope>
    <source>
        <strain evidence="2 3">LMG 5362</strain>
    </source>
</reference>
<evidence type="ECO:0000256" key="1">
    <source>
        <dbReference type="SAM" id="MobiDB-lite"/>
    </source>
</evidence>
<feature type="compositionally biased region" description="Pro residues" evidence="1">
    <location>
        <begin position="17"/>
        <end position="27"/>
    </location>
</feature>
<feature type="region of interest" description="Disordered" evidence="1">
    <location>
        <begin position="17"/>
        <end position="44"/>
    </location>
</feature>
<dbReference type="AlphaFoldDB" id="R7WL57"/>
<dbReference type="Proteomes" id="UP000013525">
    <property type="component" value="Unassembled WGS sequence"/>
</dbReference>